<dbReference type="Proteomes" id="UP000199382">
    <property type="component" value="Unassembled WGS sequence"/>
</dbReference>
<keyword evidence="1" id="KW-0408">Iron</keyword>
<dbReference type="SUPFAM" id="SSF53335">
    <property type="entry name" value="S-adenosyl-L-methionine-dependent methyltransferases"/>
    <property type="match status" value="1"/>
</dbReference>
<dbReference type="OrthoDB" id="9804590at2"/>
<evidence type="ECO:0000313" key="9">
    <source>
        <dbReference type="Proteomes" id="UP000199382"/>
    </source>
</evidence>
<keyword evidence="9" id="KW-1185">Reference proteome</keyword>
<organism evidence="8 9">
    <name type="scientific">Aliiruegeria lutimaris</name>
    <dbReference type="NCBI Taxonomy" id="571298"/>
    <lineage>
        <taxon>Bacteria</taxon>
        <taxon>Pseudomonadati</taxon>
        <taxon>Pseudomonadota</taxon>
        <taxon>Alphaproteobacteria</taxon>
        <taxon>Rhodobacterales</taxon>
        <taxon>Roseobacteraceae</taxon>
        <taxon>Aliiruegeria</taxon>
    </lineage>
</organism>
<dbReference type="Pfam" id="PF05958">
    <property type="entry name" value="tRNA_U5-meth_tr"/>
    <property type="match status" value="1"/>
</dbReference>
<keyword evidence="1" id="KW-0004">4Fe-4S</keyword>
<dbReference type="EMBL" id="FNEK01000007">
    <property type="protein sequence ID" value="SDI79008.1"/>
    <property type="molecule type" value="Genomic_DNA"/>
</dbReference>
<evidence type="ECO:0000256" key="5">
    <source>
        <dbReference type="ARBA" id="ARBA00023014"/>
    </source>
</evidence>
<evidence type="ECO:0000256" key="1">
    <source>
        <dbReference type="ARBA" id="ARBA00022485"/>
    </source>
</evidence>
<dbReference type="PROSITE" id="PS51687">
    <property type="entry name" value="SAM_MT_RNA_M5U"/>
    <property type="match status" value="1"/>
</dbReference>
<dbReference type="PANTHER" id="PTHR11061">
    <property type="entry name" value="RNA M5U METHYLTRANSFERASE"/>
    <property type="match status" value="1"/>
</dbReference>
<accession>A0A1G8NFS1</accession>
<name>A0A1G8NFS1_9RHOB</name>
<protein>
    <submittedName>
        <fullName evidence="8">23S rRNA m(5)U-1939 methyltransferase</fullName>
    </submittedName>
</protein>
<keyword evidence="4 6" id="KW-0949">S-adenosyl-L-methionine</keyword>
<feature type="binding site" evidence="6">
    <location>
        <position position="241"/>
    </location>
    <ligand>
        <name>S-adenosyl-L-methionine</name>
        <dbReference type="ChEBI" id="CHEBI:59789"/>
    </ligand>
</feature>
<dbReference type="InterPro" id="IPR029063">
    <property type="entry name" value="SAM-dependent_MTases_sf"/>
</dbReference>
<dbReference type="PANTHER" id="PTHR11061:SF49">
    <property type="entry name" value="23S RRNA (URACIL(1939)-C(5))-METHYLTRANSFERASE RLMD"/>
    <property type="match status" value="1"/>
</dbReference>
<dbReference type="GO" id="GO:0051539">
    <property type="term" value="F:4 iron, 4 sulfur cluster binding"/>
    <property type="evidence" value="ECO:0007669"/>
    <property type="project" value="UniProtKB-KW"/>
</dbReference>
<proteinExistence type="inferred from homology"/>
<dbReference type="AlphaFoldDB" id="A0A1G8NFS1"/>
<evidence type="ECO:0000313" key="8">
    <source>
        <dbReference type="EMBL" id="SDI79008.1"/>
    </source>
</evidence>
<dbReference type="Gene3D" id="2.40.50.140">
    <property type="entry name" value="Nucleic acid-binding proteins"/>
    <property type="match status" value="1"/>
</dbReference>
<sequence>MNEWVIERLGHRGDGIAAGPVFAQRCLPGERITGRLEGDRIEDVRILEPSPHRVSPPCRHFKSCGGCSVQHADEAFVAEWKLGIVRTALEAHRLETEYRPVHSSPARSRRRAVFSGRRTKKDVLVGFHGRASDVVIDVPGCELVEPALLATRPALAEMTRLGGSRKGELSFTVTLSAEGPDIAVSGGKPLDLDLRIALAGLVESHGMSRLSWGDEVVGLRAAPRVDFDGIAVVPPPGAFLQATRDGEAALRKAVTEAVGSAGHIVDLFAGCGTFTLPLARQAELHAVEGEKALTDALISGWRNASGLKKVSAETRDLFRRPLLPDELRKFDGAIIDPPRAGALAQVEQIATSGIDNIAAVSCNPVTFARDASLLVAAGFRLDWVQVVDQFRWSTHVELAACFSRSHIGG</sequence>
<evidence type="ECO:0000256" key="2">
    <source>
        <dbReference type="ARBA" id="ARBA00022603"/>
    </source>
</evidence>
<evidence type="ECO:0000256" key="7">
    <source>
        <dbReference type="PROSITE-ProRule" id="PRU10015"/>
    </source>
</evidence>
<evidence type="ECO:0000256" key="4">
    <source>
        <dbReference type="ARBA" id="ARBA00022691"/>
    </source>
</evidence>
<dbReference type="RefSeq" id="WP_093150930.1">
    <property type="nucleotide sequence ID" value="NZ_FNEK01000007.1"/>
</dbReference>
<feature type="active site" evidence="7">
    <location>
        <position position="362"/>
    </location>
</feature>
<feature type="active site" description="Nucleophile" evidence="6">
    <location>
        <position position="362"/>
    </location>
</feature>
<feature type="binding site" evidence="6">
    <location>
        <position position="268"/>
    </location>
    <ligand>
        <name>S-adenosyl-L-methionine</name>
        <dbReference type="ChEBI" id="CHEBI:59789"/>
    </ligand>
</feature>
<dbReference type="InterPro" id="IPR030390">
    <property type="entry name" value="MeTrfase_TrmA_AS"/>
</dbReference>
<dbReference type="PROSITE" id="PS01230">
    <property type="entry name" value="TRMA_1"/>
    <property type="match status" value="1"/>
</dbReference>
<evidence type="ECO:0000256" key="3">
    <source>
        <dbReference type="ARBA" id="ARBA00022679"/>
    </source>
</evidence>
<keyword evidence="3 6" id="KW-0808">Transferase</keyword>
<keyword evidence="1" id="KW-0479">Metal-binding</keyword>
<keyword evidence="5" id="KW-0411">Iron-sulfur</keyword>
<gene>
    <name evidence="8" type="ORF">SAMN04488026_100754</name>
</gene>
<dbReference type="GO" id="GO:0070475">
    <property type="term" value="P:rRNA base methylation"/>
    <property type="evidence" value="ECO:0007669"/>
    <property type="project" value="TreeGrafter"/>
</dbReference>
<comment type="caution">
    <text evidence="6">Lacks conserved residue(s) required for the propagation of feature annotation.</text>
</comment>
<keyword evidence="2 6" id="KW-0489">Methyltransferase</keyword>
<dbReference type="GO" id="GO:0070041">
    <property type="term" value="F:rRNA (uridine-C5-)-methyltransferase activity"/>
    <property type="evidence" value="ECO:0007669"/>
    <property type="project" value="TreeGrafter"/>
</dbReference>
<dbReference type="Gene3D" id="2.40.50.1070">
    <property type="match status" value="1"/>
</dbReference>
<dbReference type="Gene3D" id="3.40.50.150">
    <property type="entry name" value="Vaccinia Virus protein VP39"/>
    <property type="match status" value="1"/>
</dbReference>
<feature type="binding site" evidence="6">
    <location>
        <position position="336"/>
    </location>
    <ligand>
        <name>S-adenosyl-L-methionine</name>
        <dbReference type="ChEBI" id="CHEBI:59789"/>
    </ligand>
</feature>
<dbReference type="STRING" id="571298.SAMN04488026_100754"/>
<dbReference type="InterPro" id="IPR010280">
    <property type="entry name" value="U5_MeTrfase_fam"/>
</dbReference>
<evidence type="ECO:0000256" key="6">
    <source>
        <dbReference type="PROSITE-ProRule" id="PRU01024"/>
    </source>
</evidence>
<dbReference type="InterPro" id="IPR012340">
    <property type="entry name" value="NA-bd_OB-fold"/>
</dbReference>
<comment type="similarity">
    <text evidence="6">Belongs to the class I-like SAM-binding methyltransferase superfamily. RNA M5U methyltransferase family.</text>
</comment>
<reference evidence="8 9" key="1">
    <citation type="submission" date="2016-10" db="EMBL/GenBank/DDBJ databases">
        <authorList>
            <person name="de Groot N.N."/>
        </authorList>
    </citation>
    <scope>NUCLEOTIDE SEQUENCE [LARGE SCALE GENOMIC DNA]</scope>
    <source>
        <strain evidence="8 9">DSM 25294</strain>
    </source>
</reference>